<organism evidence="5 6">
    <name type="scientific">Tectimicrobiota bacterium</name>
    <dbReference type="NCBI Taxonomy" id="2528274"/>
    <lineage>
        <taxon>Bacteria</taxon>
        <taxon>Pseudomonadati</taxon>
        <taxon>Nitrospinota/Tectimicrobiota group</taxon>
        <taxon>Candidatus Tectimicrobiota</taxon>
    </lineage>
</organism>
<protein>
    <submittedName>
        <fullName evidence="5">UxaA family hydrolase</fullName>
    </submittedName>
</protein>
<proteinExistence type="inferred from homology"/>
<evidence type="ECO:0000256" key="2">
    <source>
        <dbReference type="ARBA" id="ARBA00023239"/>
    </source>
</evidence>
<accession>A0A932ZVI1</accession>
<dbReference type="InterPro" id="IPR052172">
    <property type="entry name" value="UxaA_altronate/galactarate_dh"/>
</dbReference>
<feature type="domain" description="D-galactarate/Altronate dehydratase C-terminal" evidence="4">
    <location>
        <begin position="164"/>
        <end position="404"/>
    </location>
</feature>
<name>A0A932ZVI1_UNCTE</name>
<sequence length="408" mass="43593">MARTARTRASRRSAGRAPRFRRAWWGYPRENGDVGARNYLLVLSGTLYANPTCERVARTLRHAIALTHPLGRCQIGPDMRRTFETLAGHGLNANAAAVIVIDHHREEGCTAEDIAHAIAKSGKRVEAVNIRESGGAIEATAKATRIGMQMLREITKERRVEVPVSKLLLGLNCGTSDTTSGLSHNKATGWVTDAVVRLGGRALLAETTEMMGGEGVLAAKCVRPALGKRIWKMVQEFERQILACGVDLRGSQPTGDNMEGGLTTIEEKSLGAIQKAGTAPIVDVIPWAQRAGRKSGLHVMDTPGHGGESITGICAGGAQALIFSTGGGHTINHPLMPTIRVTGNPLSAKLQHDTTDVFVTDIFEGAPLSVAGRRLYDEVIKVASGRLTKAECLHEDNAFAINRAGPSV</sequence>
<keyword evidence="5" id="KW-0378">Hydrolase</keyword>
<reference evidence="5" key="1">
    <citation type="submission" date="2020-07" db="EMBL/GenBank/DDBJ databases">
        <title>Huge and variable diversity of episymbiotic CPR bacteria and DPANN archaea in groundwater ecosystems.</title>
        <authorList>
            <person name="He C.Y."/>
            <person name="Keren R."/>
            <person name="Whittaker M."/>
            <person name="Farag I.F."/>
            <person name="Doudna J."/>
            <person name="Cate J.H.D."/>
            <person name="Banfield J.F."/>
        </authorList>
    </citation>
    <scope>NUCLEOTIDE SEQUENCE</scope>
    <source>
        <strain evidence="5">NC_groundwater_1370_Ag_S-0.2um_69_93</strain>
    </source>
</reference>
<dbReference type="PANTHER" id="PTHR30536:SF5">
    <property type="entry name" value="ALTRONATE DEHYDRATASE"/>
    <property type="match status" value="1"/>
</dbReference>
<keyword evidence="2" id="KW-0456">Lyase</keyword>
<dbReference type="EMBL" id="JACQRX010000340">
    <property type="protein sequence ID" value="MBI4252356.1"/>
    <property type="molecule type" value="Genomic_DNA"/>
</dbReference>
<dbReference type="GO" id="GO:0016829">
    <property type="term" value="F:lyase activity"/>
    <property type="evidence" value="ECO:0007669"/>
    <property type="project" value="UniProtKB-KW"/>
</dbReference>
<dbReference type="GO" id="GO:0016787">
    <property type="term" value="F:hydrolase activity"/>
    <property type="evidence" value="ECO:0007669"/>
    <property type="project" value="UniProtKB-KW"/>
</dbReference>
<evidence type="ECO:0000259" key="3">
    <source>
        <dbReference type="Pfam" id="PF04295"/>
    </source>
</evidence>
<comment type="caution">
    <text evidence="5">The sequence shown here is derived from an EMBL/GenBank/DDBJ whole genome shotgun (WGS) entry which is preliminary data.</text>
</comment>
<dbReference type="Pfam" id="PF04295">
    <property type="entry name" value="GD_AH_second"/>
    <property type="match status" value="1"/>
</dbReference>
<evidence type="ECO:0000313" key="5">
    <source>
        <dbReference type="EMBL" id="MBI4252356.1"/>
    </source>
</evidence>
<dbReference type="InterPro" id="IPR048332">
    <property type="entry name" value="GD_AH_C"/>
</dbReference>
<feature type="domain" description="D-galactarate/Altronate dehydratase second" evidence="3">
    <location>
        <begin position="26"/>
        <end position="154"/>
    </location>
</feature>
<comment type="similarity">
    <text evidence="1">Belongs to the UxaA family.</text>
</comment>
<evidence type="ECO:0000259" key="4">
    <source>
        <dbReference type="Pfam" id="PF20629"/>
    </source>
</evidence>
<dbReference type="PANTHER" id="PTHR30536">
    <property type="entry name" value="ALTRONATE/GALACTARATE DEHYDRATASE"/>
    <property type="match status" value="1"/>
</dbReference>
<dbReference type="AlphaFoldDB" id="A0A932ZVI1"/>
<gene>
    <name evidence="5" type="ORF">HY618_07840</name>
</gene>
<evidence type="ECO:0000256" key="1">
    <source>
        <dbReference type="ARBA" id="ARBA00010986"/>
    </source>
</evidence>
<evidence type="ECO:0000313" key="6">
    <source>
        <dbReference type="Proteomes" id="UP000752292"/>
    </source>
</evidence>
<dbReference type="Proteomes" id="UP000752292">
    <property type="component" value="Unassembled WGS sequence"/>
</dbReference>
<dbReference type="InterPro" id="IPR007392">
    <property type="entry name" value="GD_AH_second"/>
</dbReference>
<dbReference type="Pfam" id="PF20629">
    <property type="entry name" value="GD_AH_C"/>
    <property type="match status" value="1"/>
</dbReference>
<dbReference type="GO" id="GO:0019698">
    <property type="term" value="P:D-galacturonate catabolic process"/>
    <property type="evidence" value="ECO:0007669"/>
    <property type="project" value="TreeGrafter"/>
</dbReference>